<proteinExistence type="predicted"/>
<reference evidence="2 3" key="1">
    <citation type="submission" date="2017-05" db="EMBL/GenBank/DDBJ databases">
        <authorList>
            <person name="Varghese N."/>
            <person name="Submissions S."/>
        </authorList>
    </citation>
    <scope>NUCLEOTIDE SEQUENCE [LARGE SCALE GENOMIC DNA]</scope>
    <source>
        <strain evidence="2 3">DSM 15522</strain>
    </source>
</reference>
<dbReference type="EMBL" id="FXUB01000001">
    <property type="protein sequence ID" value="SMP08335.1"/>
    <property type="molecule type" value="Genomic_DNA"/>
</dbReference>
<evidence type="ECO:0000256" key="1">
    <source>
        <dbReference type="SAM" id="Phobius"/>
    </source>
</evidence>
<organism evidence="2 3">
    <name type="scientific">Desulfurobacterium pacificum</name>
    <dbReference type="NCBI Taxonomy" id="240166"/>
    <lineage>
        <taxon>Bacteria</taxon>
        <taxon>Pseudomonadati</taxon>
        <taxon>Aquificota</taxon>
        <taxon>Aquificia</taxon>
        <taxon>Desulfurobacteriales</taxon>
        <taxon>Desulfurobacteriaceae</taxon>
        <taxon>Desulfurobacterium</taxon>
    </lineage>
</organism>
<evidence type="ECO:0000313" key="2">
    <source>
        <dbReference type="EMBL" id="SMP08335.1"/>
    </source>
</evidence>
<sequence>MKQERKRLQWKQFVNVEIFSKWEVLAFVGLFLILAFVMFPKGRLNEILLTQEDYNLDLSRLYLEKLLDIKFDSKLFSLLIEKDVKLGRYEEAHRLIEKYLEKIRDKKQKKFLYQLDFKILVSEYFAQKDNKEREKIRKEIRKFLESYERTFPSIETYRFVYEEALAFGFKDLAYKSCEKLAKLTGDENYYKQLMVLAISSGDKKLIADTLKILMRKGEIGKDFDKELFKTALYLKQKGTVEQLAYNLLHRGEFSFKDFRTLVNFELSYKDYDRALEFCKVYLKKNPSFNVLKTCINLALWKRDYGSVSQLIEENLDKYSNNDSVLNYFLGVARAINDRKLSLRIADMLLKRVSGGN</sequence>
<keyword evidence="1" id="KW-0812">Transmembrane</keyword>
<dbReference type="RefSeq" id="WP_283400108.1">
    <property type="nucleotide sequence ID" value="NZ_FXUB01000001.1"/>
</dbReference>
<evidence type="ECO:0000313" key="3">
    <source>
        <dbReference type="Proteomes" id="UP001157911"/>
    </source>
</evidence>
<keyword evidence="1" id="KW-0472">Membrane</keyword>
<gene>
    <name evidence="2" type="ORF">SAMN06265339_0610</name>
</gene>
<feature type="transmembrane region" description="Helical" evidence="1">
    <location>
        <begin position="21"/>
        <end position="39"/>
    </location>
</feature>
<accession>A0ABY1NGG2</accession>
<protein>
    <submittedName>
        <fullName evidence="2">Uncharacterized protein</fullName>
    </submittedName>
</protein>
<keyword evidence="1" id="KW-1133">Transmembrane helix</keyword>
<name>A0ABY1NGG2_9BACT</name>
<keyword evidence="3" id="KW-1185">Reference proteome</keyword>
<comment type="caution">
    <text evidence="2">The sequence shown here is derived from an EMBL/GenBank/DDBJ whole genome shotgun (WGS) entry which is preliminary data.</text>
</comment>
<dbReference type="Proteomes" id="UP001157911">
    <property type="component" value="Unassembled WGS sequence"/>
</dbReference>